<dbReference type="InterPro" id="IPR000210">
    <property type="entry name" value="BTB/POZ_dom"/>
</dbReference>
<evidence type="ECO:0000313" key="3">
    <source>
        <dbReference type="Proteomes" id="UP000050761"/>
    </source>
</evidence>
<dbReference type="PANTHER" id="PTHR46306">
    <property type="entry name" value="BTB/POZ DOMAIN-CONTAINING PROTEIN 9"/>
    <property type="match status" value="1"/>
</dbReference>
<dbReference type="InterPro" id="IPR052407">
    <property type="entry name" value="BTB_POZ_domain_cont_9"/>
</dbReference>
<dbReference type="EMBL" id="UZAH01028730">
    <property type="protein sequence ID" value="VDP02009.1"/>
    <property type="molecule type" value="Genomic_DNA"/>
</dbReference>
<dbReference type="WBParaSite" id="HPBE_0001518401-mRNA-1">
    <property type="protein sequence ID" value="HPBE_0001518401-mRNA-1"/>
    <property type="gene ID" value="HPBE_0001518401"/>
</dbReference>
<dbReference type="PANTHER" id="PTHR46306:SF1">
    <property type="entry name" value="BTB_POZ DOMAIN-CONTAINING PROTEIN 9"/>
    <property type="match status" value="1"/>
</dbReference>
<dbReference type="Gene3D" id="1.25.40.420">
    <property type="match status" value="1"/>
</dbReference>
<proteinExistence type="predicted"/>
<dbReference type="SMART" id="SM00875">
    <property type="entry name" value="BACK"/>
    <property type="match status" value="1"/>
</dbReference>
<dbReference type="GO" id="GO:0005737">
    <property type="term" value="C:cytoplasm"/>
    <property type="evidence" value="ECO:0007669"/>
    <property type="project" value="TreeGrafter"/>
</dbReference>
<evidence type="ECO:0000313" key="4">
    <source>
        <dbReference type="WBParaSite" id="HPBE_0001518401-mRNA-1"/>
    </source>
</evidence>
<feature type="domain" description="BACK" evidence="1">
    <location>
        <begin position="78"/>
        <end position="186"/>
    </location>
</feature>
<dbReference type="Pfam" id="PF07707">
    <property type="entry name" value="BACK"/>
    <property type="match status" value="1"/>
</dbReference>
<sequence length="316" mass="35595">MLYGGMKESVEAEHELRGTNILAFRTILRFIYCGKVDLHAFKHGQLLEILRLSHDYRLTSLQQAVIEYLKTKLNINNVFVILGTSTLLQLKDLTEYCLRFADENASKVLVAKEFVTLPLKTVMQVLSRDSFCVAQEIHVFHAMCKWIQAQPVMEATPLEMLIKSLVSKNCLRLHLMSRNELLTTVRNSPLFEANWPTFDVFILDAMGRKNEGTATGFRGSLLADKNVATLELGAAVVSGINTGKLLSRVPESPNIEVSVLLTHHRIGKKEGIIVKLGRPYTINTIVLQQPKWQVESGYSCDIEVRYSPFLKHGKPG</sequence>
<evidence type="ECO:0000313" key="2">
    <source>
        <dbReference type="EMBL" id="VDP02009.1"/>
    </source>
</evidence>
<evidence type="ECO:0000259" key="1">
    <source>
        <dbReference type="SMART" id="SM00875"/>
    </source>
</evidence>
<dbReference type="Gene3D" id="3.30.710.10">
    <property type="entry name" value="Potassium Channel Kv1.1, Chain A"/>
    <property type="match status" value="1"/>
</dbReference>
<dbReference type="InterPro" id="IPR011705">
    <property type="entry name" value="BACK"/>
</dbReference>
<dbReference type="AlphaFoldDB" id="A0A183G1S9"/>
<gene>
    <name evidence="2" type="ORF">HPBE_LOCUS15183</name>
</gene>
<accession>A0A183G1S9</accession>
<keyword evidence="3" id="KW-1185">Reference proteome</keyword>
<dbReference type="Proteomes" id="UP000050761">
    <property type="component" value="Unassembled WGS sequence"/>
</dbReference>
<organism evidence="3 4">
    <name type="scientific">Heligmosomoides polygyrus</name>
    <name type="common">Parasitic roundworm</name>
    <dbReference type="NCBI Taxonomy" id="6339"/>
    <lineage>
        <taxon>Eukaryota</taxon>
        <taxon>Metazoa</taxon>
        <taxon>Ecdysozoa</taxon>
        <taxon>Nematoda</taxon>
        <taxon>Chromadorea</taxon>
        <taxon>Rhabditida</taxon>
        <taxon>Rhabditina</taxon>
        <taxon>Rhabditomorpha</taxon>
        <taxon>Strongyloidea</taxon>
        <taxon>Heligmosomidae</taxon>
        <taxon>Heligmosomoides</taxon>
    </lineage>
</organism>
<accession>A0A3P8DMU4</accession>
<reference evidence="4" key="2">
    <citation type="submission" date="2019-09" db="UniProtKB">
        <authorList>
            <consortium name="WormBaseParasite"/>
        </authorList>
    </citation>
    <scope>IDENTIFICATION</scope>
</reference>
<dbReference type="Pfam" id="PF00651">
    <property type="entry name" value="BTB"/>
    <property type="match status" value="1"/>
</dbReference>
<protein>
    <submittedName>
        <fullName evidence="4">BACK domain-containing protein</fullName>
    </submittedName>
</protein>
<dbReference type="InterPro" id="IPR011333">
    <property type="entry name" value="SKP1/BTB/POZ_sf"/>
</dbReference>
<dbReference type="OrthoDB" id="5834576at2759"/>
<name>A0A183G1S9_HELPZ</name>
<dbReference type="SUPFAM" id="SSF54695">
    <property type="entry name" value="POZ domain"/>
    <property type="match status" value="1"/>
</dbReference>
<reference evidence="2 3" key="1">
    <citation type="submission" date="2018-11" db="EMBL/GenBank/DDBJ databases">
        <authorList>
            <consortium name="Pathogen Informatics"/>
        </authorList>
    </citation>
    <scope>NUCLEOTIDE SEQUENCE [LARGE SCALE GENOMIC DNA]</scope>
</reference>